<sequence>MTVPGFTDHRSAPNGVEIAFSQGGSGPALLLLHGFPQTRAMWTDIAPELAKTHRVICPDLRGYGQSGKPQDVAAYAFREMARDMTALMSELGHPTFDLVGHDRGARVAHRLALDAPDRLRSVTLMDIIPTHTLLADLRADVAQAYYHWFFLAQPEPFPDTMIGHDPDAFYHACLLGWGGAKLTDFDASLLDHYRLAWRDPDTIRGMCNDYRAALSHDFADDTADLGARIACPTLILYGADGAMARAYDVPATWVPKCTRMQSATIPGGHFFPDTAPDATLSDLTAFLQAQTFIFP</sequence>
<accession>A0A1M7CYH9</accession>
<dbReference type="Proteomes" id="UP000184191">
    <property type="component" value="Unassembled WGS sequence"/>
</dbReference>
<dbReference type="AlphaFoldDB" id="A0A1M7CYH9"/>
<gene>
    <name evidence="3" type="ORF">SAMN05444414_1325</name>
</gene>
<keyword evidence="4" id="KW-1185">Reference proteome</keyword>
<dbReference type="PRINTS" id="PR00412">
    <property type="entry name" value="EPOXHYDRLASE"/>
</dbReference>
<dbReference type="PRINTS" id="PR00111">
    <property type="entry name" value="ABHYDROLASE"/>
</dbReference>
<dbReference type="InterPro" id="IPR029058">
    <property type="entry name" value="AB_hydrolase_fold"/>
</dbReference>
<dbReference type="EMBL" id="FRBN01000032">
    <property type="protein sequence ID" value="SHL72250.1"/>
    <property type="molecule type" value="Genomic_DNA"/>
</dbReference>
<dbReference type="OrthoDB" id="9804723at2"/>
<evidence type="ECO:0000313" key="4">
    <source>
        <dbReference type="Proteomes" id="UP000184191"/>
    </source>
</evidence>
<dbReference type="InterPro" id="IPR000073">
    <property type="entry name" value="AB_hydrolase_1"/>
</dbReference>
<dbReference type="PANTHER" id="PTHR43329">
    <property type="entry name" value="EPOXIDE HYDROLASE"/>
    <property type="match status" value="1"/>
</dbReference>
<dbReference type="RefSeq" id="WP_073200412.1">
    <property type="nucleotide sequence ID" value="NZ_FRBN01000032.1"/>
</dbReference>
<dbReference type="STRING" id="1054996.SAMN05444414_1325"/>
<dbReference type="InterPro" id="IPR000639">
    <property type="entry name" value="Epox_hydrolase-like"/>
</dbReference>
<name>A0A1M7CYH9_9RHOB</name>
<dbReference type="Gene3D" id="3.40.50.1820">
    <property type="entry name" value="alpha/beta hydrolase"/>
    <property type="match status" value="1"/>
</dbReference>
<evidence type="ECO:0000313" key="3">
    <source>
        <dbReference type="EMBL" id="SHL72250.1"/>
    </source>
</evidence>
<organism evidence="3 4">
    <name type="scientific">Roseovarius marisflavi</name>
    <dbReference type="NCBI Taxonomy" id="1054996"/>
    <lineage>
        <taxon>Bacteria</taxon>
        <taxon>Pseudomonadati</taxon>
        <taxon>Pseudomonadota</taxon>
        <taxon>Alphaproteobacteria</taxon>
        <taxon>Rhodobacterales</taxon>
        <taxon>Roseobacteraceae</taxon>
        <taxon>Roseovarius</taxon>
    </lineage>
</organism>
<evidence type="ECO:0000256" key="1">
    <source>
        <dbReference type="ARBA" id="ARBA00022801"/>
    </source>
</evidence>
<evidence type="ECO:0000259" key="2">
    <source>
        <dbReference type="Pfam" id="PF00561"/>
    </source>
</evidence>
<feature type="domain" description="AB hydrolase-1" evidence="2">
    <location>
        <begin position="27"/>
        <end position="274"/>
    </location>
</feature>
<reference evidence="4" key="1">
    <citation type="submission" date="2016-11" db="EMBL/GenBank/DDBJ databases">
        <authorList>
            <person name="Varghese N."/>
            <person name="Submissions S."/>
        </authorList>
    </citation>
    <scope>NUCLEOTIDE SEQUENCE [LARGE SCALE GENOMIC DNA]</scope>
    <source>
        <strain evidence="4">DSM 29327</strain>
    </source>
</reference>
<dbReference type="SUPFAM" id="SSF53474">
    <property type="entry name" value="alpha/beta-Hydrolases"/>
    <property type="match status" value="1"/>
</dbReference>
<dbReference type="Pfam" id="PF00561">
    <property type="entry name" value="Abhydrolase_1"/>
    <property type="match status" value="1"/>
</dbReference>
<dbReference type="GO" id="GO:0016787">
    <property type="term" value="F:hydrolase activity"/>
    <property type="evidence" value="ECO:0007669"/>
    <property type="project" value="UniProtKB-KW"/>
</dbReference>
<protein>
    <submittedName>
        <fullName evidence="3">Haloacetate dehalogenase</fullName>
    </submittedName>
</protein>
<keyword evidence="1" id="KW-0378">Hydrolase</keyword>
<proteinExistence type="predicted"/>